<evidence type="ECO:0000313" key="2">
    <source>
        <dbReference type="EMBL" id="KLO47635.1"/>
    </source>
</evidence>
<name>A0ABR5FMG8_9MYCO</name>
<gene>
    <name evidence="2" type="ORF">ABW05_30955</name>
</gene>
<comment type="caution">
    <text evidence="2">The sequence shown here is derived from an EMBL/GenBank/DDBJ whole genome shotgun (WGS) entry which is preliminary data.</text>
</comment>
<dbReference type="RefSeq" id="WP_047036545.1">
    <property type="nucleotide sequence ID" value="NZ_LDCO01000003.1"/>
</dbReference>
<dbReference type="EMBL" id="LDPU01000003">
    <property type="protein sequence ID" value="KLO47635.1"/>
    <property type="molecule type" value="Genomic_DNA"/>
</dbReference>
<organism evidence="2 3">
    <name type="scientific">Mycolicibacterium senegalense</name>
    <dbReference type="NCBI Taxonomy" id="1796"/>
    <lineage>
        <taxon>Bacteria</taxon>
        <taxon>Bacillati</taxon>
        <taxon>Actinomycetota</taxon>
        <taxon>Actinomycetes</taxon>
        <taxon>Mycobacteriales</taxon>
        <taxon>Mycobacteriaceae</taxon>
        <taxon>Mycolicibacterium</taxon>
    </lineage>
</organism>
<evidence type="ECO:0000313" key="3">
    <source>
        <dbReference type="Proteomes" id="UP000036499"/>
    </source>
</evidence>
<proteinExistence type="predicted"/>
<keyword evidence="3" id="KW-1185">Reference proteome</keyword>
<accession>A0ABR5FMG8</accession>
<dbReference type="Proteomes" id="UP000036499">
    <property type="component" value="Unassembled WGS sequence"/>
</dbReference>
<evidence type="ECO:0000256" key="1">
    <source>
        <dbReference type="SAM" id="MobiDB-lite"/>
    </source>
</evidence>
<protein>
    <submittedName>
        <fullName evidence="2">Uncharacterized protein</fullName>
    </submittedName>
</protein>
<feature type="region of interest" description="Disordered" evidence="1">
    <location>
        <begin position="335"/>
        <end position="361"/>
    </location>
</feature>
<reference evidence="2 3" key="1">
    <citation type="submission" date="2015-05" db="EMBL/GenBank/DDBJ databases">
        <title>Genome sequence of Mycobacterium senegalense.</title>
        <authorList>
            <person name="Greninger A.L."/>
            <person name="Miller S."/>
        </authorList>
    </citation>
    <scope>NUCLEOTIDE SEQUENCE [LARGE SCALE GENOMIC DNA]</scope>
    <source>
        <strain evidence="2 3">CK2</strain>
    </source>
</reference>
<sequence>MTRNRNRSRKPKAAAPAGPRLAHELFSELNATFYEDDPSEYLLTKIEALTLMLAPAEALVPAYESERVVGVSRRVGAPVPSKEARDRYVRTECVLVLHHACEMLLRLFFAHVDKQDCPWLGMAASVSFAEFKGKVSAALQAGFDRDDVKQVFLGGTDPAKAALNAEDGEFEGTVTAWQLLLETAADTVLSESFLYNAAKHGLTVVHTDESTQMVFTPPGGGDPIPLVAGSQFAYLHKPQTPGAKGGTEWWVSLTRTLPDQDIEVSFLIQQAVSSLWNVARRRYTGQAGEVSIVAAQKVRDAVHGPVAAEGAHVRTLVHELVKKDANDNFGGIDMHMSGPGLPSEDAWNPESPDEAPAPRRVVLPVRQQDQRIVSTSSRKLLPFAPNWSSRV</sequence>